<dbReference type="KEGG" id="lpse:FGL85_09525"/>
<comment type="pathway">
    <text evidence="2">Carbohydrate biosynthesis; dTDP-L-rhamnose biosynthesis.</text>
</comment>
<dbReference type="AlphaFoldDB" id="A0A5B8T6V0"/>
<sequence length="277" mass="31000">MKYLITGAHGQLGQELQKLLHERGLTFVAYDSKALDITNREAVMATFKAEQPDVVLHAAAYTKVDLAEDEGRAMNWQVNVAGTKNIADATKQYGAKLVAVSTDYVFDGLNVGEYRETDPVNPRNAYGRAKLAGELAVTESGAAAYIVRTSWVFGEFGNNFVYTMQRLAESHPKLTVVNDQLGRPTWTRTLAEFMLHLIAVEVTYGIYHLSNDETATWFDFAKEILKDTAVEVEPVTSATFPQKAYRPNHSVMNLEKAKSTGFEIPSWREALHRFLMK</sequence>
<dbReference type="PANTHER" id="PTHR10491">
    <property type="entry name" value="DTDP-4-DEHYDRORHAMNOSE REDUCTASE"/>
    <property type="match status" value="1"/>
</dbReference>
<reference evidence="5 6" key="1">
    <citation type="submission" date="2019-06" db="EMBL/GenBank/DDBJ databases">
        <title>Genome analyses of bacteria isolated from kimchi.</title>
        <authorList>
            <person name="Lee S."/>
            <person name="Ahn S."/>
            <person name="Roh S."/>
        </authorList>
    </citation>
    <scope>NUCLEOTIDE SEQUENCE [LARGE SCALE GENOMIC DNA]</scope>
    <source>
        <strain evidence="5 6">CBA3630</strain>
    </source>
</reference>
<organism evidence="5 6">
    <name type="scientific">Leuconostoc pseudomesenteroides</name>
    <dbReference type="NCBI Taxonomy" id="33968"/>
    <lineage>
        <taxon>Bacteria</taxon>
        <taxon>Bacillati</taxon>
        <taxon>Bacillota</taxon>
        <taxon>Bacilli</taxon>
        <taxon>Lactobacillales</taxon>
        <taxon>Lactobacillaceae</taxon>
        <taxon>Leuconostoc</taxon>
    </lineage>
</organism>
<dbReference type="GO" id="GO:0008831">
    <property type="term" value="F:dTDP-4-dehydrorhamnose reductase activity"/>
    <property type="evidence" value="ECO:0007669"/>
    <property type="project" value="UniProtKB-EC"/>
</dbReference>
<gene>
    <name evidence="5" type="primary">rfbD</name>
    <name evidence="5" type="ORF">FGL85_09525</name>
    <name evidence="4" type="ORF">P1N92_04385</name>
</gene>
<keyword evidence="7" id="KW-1185">Reference proteome</keyword>
<dbReference type="GO" id="GO:0019305">
    <property type="term" value="P:dTDP-rhamnose biosynthetic process"/>
    <property type="evidence" value="ECO:0007669"/>
    <property type="project" value="UniProtKB-UniPathway"/>
</dbReference>
<dbReference type="RefSeq" id="WP_010296331.1">
    <property type="nucleotide sequence ID" value="NZ_CP042383.1"/>
</dbReference>
<dbReference type="Pfam" id="PF04321">
    <property type="entry name" value="RmlD_sub_bind"/>
    <property type="match status" value="1"/>
</dbReference>
<proteinExistence type="inferred from homology"/>
<feature type="domain" description="RmlD-like substrate binding" evidence="3">
    <location>
        <begin position="1"/>
        <end position="275"/>
    </location>
</feature>
<evidence type="ECO:0000313" key="6">
    <source>
        <dbReference type="Proteomes" id="UP000321296"/>
    </source>
</evidence>
<dbReference type="GO" id="GO:0005829">
    <property type="term" value="C:cytosol"/>
    <property type="evidence" value="ECO:0007669"/>
    <property type="project" value="TreeGrafter"/>
</dbReference>
<comment type="function">
    <text evidence="2">Catalyzes the reduction of dTDP-6-deoxy-L-lyxo-4-hexulose to yield dTDP-L-rhamnose.</text>
</comment>
<name>A0A5B8T6V0_LEUPS</name>
<evidence type="ECO:0000256" key="2">
    <source>
        <dbReference type="RuleBase" id="RU364082"/>
    </source>
</evidence>
<keyword evidence="2 5" id="KW-0560">Oxidoreductase</keyword>
<evidence type="ECO:0000256" key="1">
    <source>
        <dbReference type="ARBA" id="ARBA00010944"/>
    </source>
</evidence>
<dbReference type="EMBL" id="JARGDN010000004">
    <property type="protein sequence ID" value="MDG9733356.1"/>
    <property type="molecule type" value="Genomic_DNA"/>
</dbReference>
<protein>
    <recommendedName>
        <fullName evidence="2">dTDP-4-dehydrorhamnose reductase</fullName>
        <ecNumber evidence="2">1.1.1.133</ecNumber>
    </recommendedName>
</protein>
<dbReference type="InterPro" id="IPR036291">
    <property type="entry name" value="NAD(P)-bd_dom_sf"/>
</dbReference>
<evidence type="ECO:0000259" key="3">
    <source>
        <dbReference type="Pfam" id="PF04321"/>
    </source>
</evidence>
<evidence type="ECO:0000313" key="4">
    <source>
        <dbReference type="EMBL" id="MDG9733356.1"/>
    </source>
</evidence>
<dbReference type="Proteomes" id="UP001529201">
    <property type="component" value="Unassembled WGS sequence"/>
</dbReference>
<dbReference type="InterPro" id="IPR005913">
    <property type="entry name" value="dTDP_dehydrorham_reduct"/>
</dbReference>
<dbReference type="EMBL" id="CP042383">
    <property type="protein sequence ID" value="QEA42723.1"/>
    <property type="molecule type" value="Genomic_DNA"/>
</dbReference>
<dbReference type="EC" id="1.1.1.133" evidence="2"/>
<keyword evidence="2" id="KW-0521">NADP</keyword>
<dbReference type="SUPFAM" id="SSF51735">
    <property type="entry name" value="NAD(P)-binding Rossmann-fold domains"/>
    <property type="match status" value="1"/>
</dbReference>
<dbReference type="Gene3D" id="3.90.25.10">
    <property type="entry name" value="UDP-galactose 4-epimerase, domain 1"/>
    <property type="match status" value="1"/>
</dbReference>
<dbReference type="PANTHER" id="PTHR10491:SF4">
    <property type="entry name" value="METHIONINE ADENOSYLTRANSFERASE 2 SUBUNIT BETA"/>
    <property type="match status" value="1"/>
</dbReference>
<accession>A0A5B8T6V0</accession>
<evidence type="ECO:0000313" key="7">
    <source>
        <dbReference type="Proteomes" id="UP001529201"/>
    </source>
</evidence>
<dbReference type="InterPro" id="IPR029903">
    <property type="entry name" value="RmlD-like-bd"/>
</dbReference>
<comment type="similarity">
    <text evidence="1 2">Belongs to the dTDP-4-dehydrorhamnose reductase family.</text>
</comment>
<dbReference type="Proteomes" id="UP000321296">
    <property type="component" value="Chromosome"/>
</dbReference>
<dbReference type="CDD" id="cd05254">
    <property type="entry name" value="dTDP_HR_like_SDR_e"/>
    <property type="match status" value="1"/>
</dbReference>
<reference evidence="4 7" key="2">
    <citation type="submission" date="2023-02" db="EMBL/GenBank/DDBJ databases">
        <title>Antimicrobial susceptibility testing and tentative epidemiological cut-off values for Lactobacillaceae family species intended for ingestion.</title>
        <authorList>
            <person name="Noehr-Meldgaard K."/>
            <person name="Struve C."/>
            <person name="Ingmer H."/>
            <person name="Koza A."/>
            <person name="Al-Nakeeb K."/>
            <person name="Agersoe Y."/>
        </authorList>
    </citation>
    <scope>NUCLEOTIDE SEQUENCE [LARGE SCALE GENOMIC DNA]</scope>
    <source>
        <strain evidence="4 7">DSM 20193</strain>
    </source>
</reference>
<dbReference type="Gene3D" id="3.40.50.720">
    <property type="entry name" value="NAD(P)-binding Rossmann-like Domain"/>
    <property type="match status" value="1"/>
</dbReference>
<dbReference type="NCBIfam" id="TIGR01214">
    <property type="entry name" value="rmlD"/>
    <property type="match status" value="1"/>
</dbReference>
<dbReference type="UniPathway" id="UPA00124"/>
<dbReference type="GeneID" id="64345097"/>
<evidence type="ECO:0000313" key="5">
    <source>
        <dbReference type="EMBL" id="QEA42723.1"/>
    </source>
</evidence>